<sequence length="139" mass="14723">MNTSASCAIWTPRVLSILRIVSSYMLLIHGTAKLFGVPHAAMFDNLQIASLSGAAAIIELIFGGLLLVGLFTRPAAFIVSGFAAAAYFIGHVAAKGNLLFPLLNGGEAAVLYCFVFLYIWVAGPGPWSLDAMMRKDTAS</sequence>
<organism evidence="8 9">
    <name type="scientific">Parapusillimonas granuli</name>
    <dbReference type="NCBI Taxonomy" id="380911"/>
    <lineage>
        <taxon>Bacteria</taxon>
        <taxon>Pseudomonadati</taxon>
        <taxon>Pseudomonadota</taxon>
        <taxon>Betaproteobacteria</taxon>
        <taxon>Burkholderiales</taxon>
        <taxon>Alcaligenaceae</taxon>
        <taxon>Parapusillimonas</taxon>
    </lineage>
</organism>
<evidence type="ECO:0000256" key="6">
    <source>
        <dbReference type="ARBA" id="ARBA00023136"/>
    </source>
</evidence>
<dbReference type="Proteomes" id="UP000559809">
    <property type="component" value="Unassembled WGS sequence"/>
</dbReference>
<dbReference type="PANTHER" id="PTHR33452:SF4">
    <property type="entry name" value="BLL4328 PROTEIN"/>
    <property type="match status" value="1"/>
</dbReference>
<evidence type="ECO:0000313" key="9">
    <source>
        <dbReference type="Proteomes" id="UP000559809"/>
    </source>
</evidence>
<dbReference type="AlphaFoldDB" id="A0A853FYM2"/>
<dbReference type="PANTHER" id="PTHR33452">
    <property type="entry name" value="OXIDOREDUCTASE CATD-RELATED"/>
    <property type="match status" value="1"/>
</dbReference>
<dbReference type="InterPro" id="IPR051907">
    <property type="entry name" value="DoxX-like_oxidoreductase"/>
</dbReference>
<gene>
    <name evidence="8" type="ORF">H0A72_17715</name>
</gene>
<dbReference type="EMBL" id="JACCEM010000010">
    <property type="protein sequence ID" value="NYT51155.1"/>
    <property type="molecule type" value="Genomic_DNA"/>
</dbReference>
<proteinExistence type="inferred from homology"/>
<accession>A0A853FYM2</accession>
<comment type="caution">
    <text evidence="8">The sequence shown here is derived from an EMBL/GenBank/DDBJ whole genome shotgun (WGS) entry which is preliminary data.</text>
</comment>
<feature type="transmembrane region" description="Helical" evidence="7">
    <location>
        <begin position="109"/>
        <end position="129"/>
    </location>
</feature>
<keyword evidence="9" id="KW-1185">Reference proteome</keyword>
<evidence type="ECO:0000256" key="5">
    <source>
        <dbReference type="ARBA" id="ARBA00022989"/>
    </source>
</evidence>
<comment type="subcellular location">
    <subcellularLocation>
        <location evidence="1">Cell membrane</location>
        <topology evidence="1">Multi-pass membrane protein</topology>
    </subcellularLocation>
</comment>
<dbReference type="InterPro" id="IPR032808">
    <property type="entry name" value="DoxX"/>
</dbReference>
<name>A0A853FYM2_9BURK</name>
<reference evidence="8 9" key="1">
    <citation type="submission" date="2020-07" db="EMBL/GenBank/DDBJ databases">
        <title>Taxonomic revisions and descriptions of new bacterial species based on genomic comparisons in the high-G+C-content subgroup of the family Alcaligenaceae.</title>
        <authorList>
            <person name="Szabo A."/>
            <person name="Felfoldi T."/>
        </authorList>
    </citation>
    <scope>NUCLEOTIDE SEQUENCE [LARGE SCALE GENOMIC DNA]</scope>
    <source>
        <strain evidence="8 9">LMG 24012</strain>
    </source>
</reference>
<evidence type="ECO:0000256" key="2">
    <source>
        <dbReference type="ARBA" id="ARBA00006679"/>
    </source>
</evidence>
<evidence type="ECO:0000256" key="3">
    <source>
        <dbReference type="ARBA" id="ARBA00022475"/>
    </source>
</evidence>
<feature type="transmembrane region" description="Helical" evidence="7">
    <location>
        <begin position="75"/>
        <end position="94"/>
    </location>
</feature>
<keyword evidence="5 7" id="KW-1133">Transmembrane helix</keyword>
<feature type="transmembrane region" description="Helical" evidence="7">
    <location>
        <begin position="48"/>
        <end position="68"/>
    </location>
</feature>
<dbReference type="Pfam" id="PF07681">
    <property type="entry name" value="DoxX"/>
    <property type="match status" value="1"/>
</dbReference>
<comment type="similarity">
    <text evidence="2">Belongs to the DoxX family.</text>
</comment>
<dbReference type="RefSeq" id="WP_180157773.1">
    <property type="nucleotide sequence ID" value="NZ_JACCEM010000010.1"/>
</dbReference>
<evidence type="ECO:0000313" key="8">
    <source>
        <dbReference type="EMBL" id="NYT51155.1"/>
    </source>
</evidence>
<keyword evidence="3" id="KW-1003">Cell membrane</keyword>
<keyword evidence="4 7" id="KW-0812">Transmembrane</keyword>
<evidence type="ECO:0000256" key="4">
    <source>
        <dbReference type="ARBA" id="ARBA00022692"/>
    </source>
</evidence>
<protein>
    <submittedName>
        <fullName evidence="8">DoxX family protein</fullName>
    </submittedName>
</protein>
<evidence type="ECO:0000256" key="1">
    <source>
        <dbReference type="ARBA" id="ARBA00004651"/>
    </source>
</evidence>
<dbReference type="GO" id="GO:0005886">
    <property type="term" value="C:plasma membrane"/>
    <property type="evidence" value="ECO:0007669"/>
    <property type="project" value="UniProtKB-SubCell"/>
</dbReference>
<evidence type="ECO:0000256" key="7">
    <source>
        <dbReference type="SAM" id="Phobius"/>
    </source>
</evidence>
<keyword evidence="6 7" id="KW-0472">Membrane</keyword>